<evidence type="ECO:0000256" key="7">
    <source>
        <dbReference type="ARBA" id="ARBA00023242"/>
    </source>
</evidence>
<feature type="region of interest" description="Disordered" evidence="8">
    <location>
        <begin position="669"/>
        <end position="692"/>
    </location>
</feature>
<dbReference type="Gene3D" id="6.10.250.2990">
    <property type="match status" value="1"/>
</dbReference>
<dbReference type="GO" id="GO:0007059">
    <property type="term" value="P:chromosome segregation"/>
    <property type="evidence" value="ECO:0007669"/>
    <property type="project" value="UniProtKB-KW"/>
</dbReference>
<dbReference type="VEuPathDB" id="FungiDB:L203_05825"/>
<evidence type="ECO:0000256" key="4">
    <source>
        <dbReference type="ARBA" id="ARBA00022490"/>
    </source>
</evidence>
<feature type="region of interest" description="Disordered" evidence="8">
    <location>
        <begin position="140"/>
        <end position="226"/>
    </location>
</feature>
<feature type="region of interest" description="Disordered" evidence="8">
    <location>
        <begin position="576"/>
        <end position="602"/>
    </location>
</feature>
<feature type="compositionally biased region" description="Basic and acidic residues" evidence="8">
    <location>
        <begin position="1122"/>
        <end position="1132"/>
    </location>
</feature>
<dbReference type="RefSeq" id="XP_066070597.1">
    <property type="nucleotide sequence ID" value="XM_066214500.1"/>
</dbReference>
<keyword evidence="6" id="KW-0206">Cytoskeleton</keyword>
<feature type="region of interest" description="Disordered" evidence="8">
    <location>
        <begin position="789"/>
        <end position="907"/>
    </location>
</feature>
<dbReference type="PANTHER" id="PTHR13142">
    <property type="entry name" value="INNER CENTROMERE PROTEIN"/>
    <property type="match status" value="1"/>
</dbReference>
<sequence length="1294" mass="142160">MPSLSQEFPTFGHYACSLRAGLRQSTNKSLVELDEAIELKGYDWLEGYMAQIFSRANQAPIGELIKTPSKTQTVKKTRAATAAAKEKLEKIRGLNAHLALSPSKQNIRLALSPLQLGSRDTNVDVSPSPSPLKSKALKEFDSVKPKAKRGRPKKIEVADENAQPLVKKPHAEVSQASERPSRSSRKGERAIKASISLEISKREESKSSRLKRNEDLNDIMPPSGASMEMPEVAEIFRDKVEMPEVGFDLQSELLAHDDVNIKDDAVIKEVDEAVVRSEDGYVIIDDNSQQSMTFVQKKQSLDSYKEEVENIVSKTSSAVAVEENKVEIAPIPIVELATESEEDQQVHVSRATSEATTVLEPTATVANTEPTIAELIAVSQGSEDLATNSFETTILKCSVPSSHTVSSASSTLLATSTSLPVRQVRSSWLSKALGTGTVPISGAKEQGVVLRSSCAAPVPPIHNPPMDFSGLRKSLVPLGGLKRKSEGLDERNDGNDDPRPEKVAKSSESHTVHFPTTTPGPVIDAKLPSKTPSFGAGSIGSNPNSQGRSVSGLFDDSLRPNITKVTKALDELREKTAKNQAKQRASTAIRGESSSARLPMAKGTGTGFLRGLLNFGGATEEEECAKKARELEQERLAEEELERLMWNATKPVVDPEAVIGESVLVDSQSTTDSKEVEKDVARSTTPVFSPPPKFVSHPSALTFVSPKSSISHLDKQNEELIDEESVLSDIVPEEIAESERNFDLRYNLPMVLSTNTETASLEQSNVRPSVSVQTHLSELHERREVQHHISASMQREKENHDREEQRVNAKELKMESASEENANDEKQEIAYQKDQKAKTNHREDRAVEQKEAKVVAGNERAATMLKNDRRDREEGEEAKIPSTLPESSQLSNAPTSASMLTASTSSSVTTNVAFNHASSIAAKVLGVKPAVGPVKSLQLAAATKKKEQAAVSRKAAMKDQVEKRRELLAQKKTEEERSRDEEERKAKVAEIEQKRRQRAEQEKRKKEREARVAAIAKEKAAREEKEMLAAKAKQTEEDVARKRKLAVTLSKSQPGAPSAKRVAGAGQVQSTIKGKEPFRPTKTTSAHPLSISSTEQKLGPTSFRTAEVARSQTSTITLVKQSQRESQAERKPLGQPSRPSAMEHMTIKHQQHQYSTQRSSAIPQNWSQIQSSLDEKAALQQSEDIVLPDIASEYSDPDDDTPRDFNRPAWAESPELRKALEAQAHINPDELFGPIKPLNMDELFKARQGKFRARTSSANWSKGDGLTKAEEAEYARRMGFTSLTFYDEHGGSRS</sequence>
<proteinExistence type="inferred from homology"/>
<feature type="compositionally biased region" description="Basic and acidic residues" evidence="8">
    <location>
        <begin position="866"/>
        <end position="879"/>
    </location>
</feature>
<comment type="subcellular location">
    <subcellularLocation>
        <location evidence="2">Cytoplasm</location>
        <location evidence="2">Cytoskeleton</location>
        <location evidence="2">Spindle</location>
    </subcellularLocation>
    <subcellularLocation>
        <location evidence="1">Nucleus</location>
    </subcellularLocation>
</comment>
<dbReference type="PANTHER" id="PTHR13142:SF1">
    <property type="entry name" value="INNER CENTROMERE PROTEIN"/>
    <property type="match status" value="1"/>
</dbReference>
<evidence type="ECO:0000313" key="10">
    <source>
        <dbReference type="Proteomes" id="UP000094043"/>
    </source>
</evidence>
<feature type="region of interest" description="Disordered" evidence="8">
    <location>
        <begin position="482"/>
        <end position="556"/>
    </location>
</feature>
<reference evidence="9" key="3">
    <citation type="submission" date="2024-01" db="EMBL/GenBank/DDBJ databases">
        <authorList>
            <person name="Coelho M.A."/>
            <person name="David-Palma M."/>
            <person name="Shea T."/>
            <person name="Sun S."/>
            <person name="Cuomo C.A."/>
            <person name="Heitman J."/>
        </authorList>
    </citation>
    <scope>NUCLEOTIDE SEQUENCE</scope>
    <source>
        <strain evidence="9">CBS 7841</strain>
    </source>
</reference>
<feature type="compositionally biased region" description="Basic and acidic residues" evidence="8">
    <location>
        <begin position="794"/>
        <end position="816"/>
    </location>
</feature>
<dbReference type="KEGG" id="cdep:91089336"/>
<keyword evidence="7" id="KW-0539">Nucleus</keyword>
<feature type="compositionally biased region" description="Polar residues" evidence="8">
    <location>
        <begin position="1081"/>
        <end position="1096"/>
    </location>
</feature>
<feature type="compositionally biased region" description="Polar residues" evidence="8">
    <location>
        <begin position="1152"/>
        <end position="1163"/>
    </location>
</feature>
<dbReference type="GeneID" id="91089336"/>
<dbReference type="Pfam" id="PF03941">
    <property type="entry name" value="INCENP_ARK-bind"/>
    <property type="match status" value="1"/>
</dbReference>
<evidence type="ECO:0000313" key="9">
    <source>
        <dbReference type="EMBL" id="WVN89897.1"/>
    </source>
</evidence>
<feature type="compositionally biased region" description="Polar residues" evidence="8">
    <location>
        <begin position="1110"/>
        <end position="1121"/>
    </location>
</feature>
<gene>
    <name evidence="9" type="ORF">L203_105127</name>
</gene>
<protein>
    <submittedName>
        <fullName evidence="9">Uncharacterized protein</fullName>
    </submittedName>
</protein>
<evidence type="ECO:0000256" key="1">
    <source>
        <dbReference type="ARBA" id="ARBA00004123"/>
    </source>
</evidence>
<keyword evidence="5" id="KW-0159">Chromosome partition</keyword>
<dbReference type="InterPro" id="IPR005635">
    <property type="entry name" value="Inner_centromere_prot_ARK-bd"/>
</dbReference>
<reference evidence="9" key="2">
    <citation type="journal article" date="2022" name="Elife">
        <title>Obligate sexual reproduction of a homothallic fungus closely related to the Cryptococcus pathogenic species complex.</title>
        <authorList>
            <person name="Passer A.R."/>
            <person name="Clancey S.A."/>
            <person name="Shea T."/>
            <person name="David-Palma M."/>
            <person name="Averette A.F."/>
            <person name="Boekhout T."/>
            <person name="Porcel B.M."/>
            <person name="Nowrousian M."/>
            <person name="Cuomo C.A."/>
            <person name="Sun S."/>
            <person name="Heitman J."/>
            <person name="Coelho M.A."/>
        </authorList>
    </citation>
    <scope>NUCLEOTIDE SEQUENCE</scope>
    <source>
        <strain evidence="9">CBS 7841</strain>
    </source>
</reference>
<name>A0A1E3HV71_9TREE</name>
<evidence type="ECO:0000256" key="2">
    <source>
        <dbReference type="ARBA" id="ARBA00004186"/>
    </source>
</evidence>
<feature type="compositionally biased region" description="Basic and acidic residues" evidence="8">
    <location>
        <begin position="483"/>
        <end position="511"/>
    </location>
</feature>
<feature type="compositionally biased region" description="Polar residues" evidence="8">
    <location>
        <begin position="539"/>
        <end position="549"/>
    </location>
</feature>
<feature type="region of interest" description="Disordered" evidence="8">
    <location>
        <begin position="939"/>
        <end position="1011"/>
    </location>
</feature>
<feature type="region of interest" description="Disordered" evidence="8">
    <location>
        <begin position="1046"/>
        <end position="1163"/>
    </location>
</feature>
<feature type="compositionally biased region" description="Low complexity" evidence="8">
    <location>
        <begin position="893"/>
        <end position="907"/>
    </location>
</feature>
<dbReference type="EMBL" id="CP143789">
    <property type="protein sequence ID" value="WVN89897.1"/>
    <property type="molecule type" value="Genomic_DNA"/>
</dbReference>
<dbReference type="Proteomes" id="UP000094043">
    <property type="component" value="Chromosome 6"/>
</dbReference>
<feature type="compositionally biased region" description="Basic and acidic residues" evidence="8">
    <location>
        <begin position="823"/>
        <end position="853"/>
    </location>
</feature>
<dbReference type="OrthoDB" id="6123at2759"/>
<evidence type="ECO:0000256" key="3">
    <source>
        <dbReference type="ARBA" id="ARBA00010042"/>
    </source>
</evidence>
<feature type="compositionally biased region" description="Basic and acidic residues" evidence="8">
    <location>
        <begin position="199"/>
        <end position="215"/>
    </location>
</feature>
<evidence type="ECO:0000256" key="8">
    <source>
        <dbReference type="SAM" id="MobiDB-lite"/>
    </source>
</evidence>
<feature type="compositionally biased region" description="Basic and acidic residues" evidence="8">
    <location>
        <begin position="672"/>
        <end position="681"/>
    </location>
</feature>
<organism evidence="9 10">
    <name type="scientific">Cryptococcus depauperatus CBS 7841</name>
    <dbReference type="NCBI Taxonomy" id="1295531"/>
    <lineage>
        <taxon>Eukaryota</taxon>
        <taxon>Fungi</taxon>
        <taxon>Dikarya</taxon>
        <taxon>Basidiomycota</taxon>
        <taxon>Agaricomycotina</taxon>
        <taxon>Tremellomycetes</taxon>
        <taxon>Tremellales</taxon>
        <taxon>Cryptococcaceae</taxon>
        <taxon>Cryptococcus</taxon>
    </lineage>
</organism>
<feature type="compositionally biased region" description="Basic and acidic residues" evidence="8">
    <location>
        <begin position="179"/>
        <end position="191"/>
    </location>
</feature>
<keyword evidence="4" id="KW-0963">Cytoplasm</keyword>
<feature type="compositionally biased region" description="Basic and acidic residues" evidence="8">
    <location>
        <begin position="956"/>
        <end position="1011"/>
    </location>
</feature>
<feature type="region of interest" description="Disordered" evidence="8">
    <location>
        <begin position="1189"/>
        <end position="1208"/>
    </location>
</feature>
<accession>A0A1E3HV71</accession>
<dbReference type="GO" id="GO:0005819">
    <property type="term" value="C:spindle"/>
    <property type="evidence" value="ECO:0007669"/>
    <property type="project" value="UniProtKB-SubCell"/>
</dbReference>
<feature type="compositionally biased region" description="Polar residues" evidence="8">
    <location>
        <begin position="578"/>
        <end position="596"/>
    </location>
</feature>
<keyword evidence="10" id="KW-1185">Reference proteome</keyword>
<comment type="similarity">
    <text evidence="3">Belongs to the INCENP family.</text>
</comment>
<reference evidence="9" key="1">
    <citation type="submission" date="2016-06" db="EMBL/GenBank/DDBJ databases">
        <authorList>
            <person name="Cuomo C."/>
            <person name="Litvintseva A."/>
            <person name="Heitman J."/>
            <person name="Chen Y."/>
            <person name="Sun S."/>
            <person name="Springer D."/>
            <person name="Dromer F."/>
            <person name="Young S."/>
            <person name="Zeng Q."/>
            <person name="Chapman S."/>
            <person name="Gujja S."/>
            <person name="Saif S."/>
            <person name="Birren B."/>
        </authorList>
    </citation>
    <scope>NUCLEOTIDE SEQUENCE</scope>
    <source>
        <strain evidence="9">CBS 7841</strain>
    </source>
</reference>
<dbReference type="GO" id="GO:0005634">
    <property type="term" value="C:nucleus"/>
    <property type="evidence" value="ECO:0007669"/>
    <property type="project" value="UniProtKB-SubCell"/>
</dbReference>
<evidence type="ECO:0000256" key="6">
    <source>
        <dbReference type="ARBA" id="ARBA00023212"/>
    </source>
</evidence>
<evidence type="ECO:0000256" key="5">
    <source>
        <dbReference type="ARBA" id="ARBA00022829"/>
    </source>
</evidence>